<organism evidence="2 3">
    <name type="scientific">Conger conger</name>
    <name type="common">Conger eel</name>
    <name type="synonym">Muraena conger</name>
    <dbReference type="NCBI Taxonomy" id="82655"/>
    <lineage>
        <taxon>Eukaryota</taxon>
        <taxon>Metazoa</taxon>
        <taxon>Chordata</taxon>
        <taxon>Craniata</taxon>
        <taxon>Vertebrata</taxon>
        <taxon>Euteleostomi</taxon>
        <taxon>Actinopterygii</taxon>
        <taxon>Neopterygii</taxon>
        <taxon>Teleostei</taxon>
        <taxon>Anguilliformes</taxon>
        <taxon>Congridae</taxon>
        <taxon>Conger</taxon>
    </lineage>
</organism>
<reference evidence="2" key="1">
    <citation type="journal article" date="2023" name="Science">
        <title>Genome structures resolve the early diversification of teleost fishes.</title>
        <authorList>
            <person name="Parey E."/>
            <person name="Louis A."/>
            <person name="Montfort J."/>
            <person name="Bouchez O."/>
            <person name="Roques C."/>
            <person name="Iampietro C."/>
            <person name="Lluch J."/>
            <person name="Castinel A."/>
            <person name="Donnadieu C."/>
            <person name="Desvignes T."/>
            <person name="Floi Bucao C."/>
            <person name="Jouanno E."/>
            <person name="Wen M."/>
            <person name="Mejri S."/>
            <person name="Dirks R."/>
            <person name="Jansen H."/>
            <person name="Henkel C."/>
            <person name="Chen W.J."/>
            <person name="Zahm M."/>
            <person name="Cabau C."/>
            <person name="Klopp C."/>
            <person name="Thompson A.W."/>
            <person name="Robinson-Rechavi M."/>
            <person name="Braasch I."/>
            <person name="Lecointre G."/>
            <person name="Bobe J."/>
            <person name="Postlethwait J.H."/>
            <person name="Berthelot C."/>
            <person name="Roest Crollius H."/>
            <person name="Guiguen Y."/>
        </authorList>
    </citation>
    <scope>NUCLEOTIDE SEQUENCE</scope>
    <source>
        <strain evidence="2">Concon-B</strain>
    </source>
</reference>
<evidence type="ECO:0000256" key="1">
    <source>
        <dbReference type="SAM" id="MobiDB-lite"/>
    </source>
</evidence>
<feature type="region of interest" description="Disordered" evidence="1">
    <location>
        <begin position="1"/>
        <end position="28"/>
    </location>
</feature>
<gene>
    <name evidence="2" type="ORF">COCON_G00123100</name>
</gene>
<name>A0A9Q1DHG3_CONCO</name>
<keyword evidence="3" id="KW-1185">Reference proteome</keyword>
<comment type="caution">
    <text evidence="2">The sequence shown here is derived from an EMBL/GenBank/DDBJ whole genome shotgun (WGS) entry which is preliminary data.</text>
</comment>
<proteinExistence type="predicted"/>
<accession>A0A9Q1DHG3</accession>
<evidence type="ECO:0000313" key="2">
    <source>
        <dbReference type="EMBL" id="KAJ8269703.1"/>
    </source>
</evidence>
<dbReference type="EMBL" id="JAFJMO010000008">
    <property type="protein sequence ID" value="KAJ8269703.1"/>
    <property type="molecule type" value="Genomic_DNA"/>
</dbReference>
<protein>
    <submittedName>
        <fullName evidence="2">Uncharacterized protein</fullName>
    </submittedName>
</protein>
<dbReference type="AlphaFoldDB" id="A0A9Q1DHG3"/>
<evidence type="ECO:0000313" key="3">
    <source>
        <dbReference type="Proteomes" id="UP001152803"/>
    </source>
</evidence>
<dbReference type="Proteomes" id="UP001152803">
    <property type="component" value="Unassembled WGS sequence"/>
</dbReference>
<sequence length="141" mass="16070">MQKQWWMKNPEQKNRTGGTELSTDHKRSQVAKIKGVKMDGRLWQDWIPGSVLRPCLPEPALSVTVALEPHPAALSLCQCRRLRRPEIKRAPRSRRHRDQLAPALGTYVKNASVRRDIPGPRTGDEMTVTTPSLHAVFCREE</sequence>